<dbReference type="InterPro" id="IPR001478">
    <property type="entry name" value="PDZ"/>
</dbReference>
<keyword evidence="6" id="KW-0472">Membrane</keyword>
<evidence type="ECO:0000256" key="5">
    <source>
        <dbReference type="SAM" id="MobiDB-lite"/>
    </source>
</evidence>
<keyword evidence="3" id="KW-0378">Hydrolase</keyword>
<dbReference type="RefSeq" id="WP_275036380.1">
    <property type="nucleotide sequence ID" value="NZ_CP118718.1"/>
</dbReference>
<sequence length="427" mass="45421">MDPRDYEREEERKEEYENRQQRYDQYQPSPSSQPLKRRLFPVIASSIAGAVLGGGIVLYGAPQLGLMDSADTQTANQTNQTTHTQTATTTSTTPRTVSTTVNQSDLVSVVNKVSAAVVGVNNIQQQTNPFSGDTQTQEAGTGSGVIFKKENGKAYVVTNNHVIDGASEVEVSLSNGQKEKAKIVGADALTDLAVLEMSDKNVEQVAKFGKSSDLVAGETVLAIGNPLGEQFSRTVTQGIVSAAKRSVPISENWNVDAIQTDAAINPGNSGGALINSSGEVVGINSMKISEDNVEGIGFALPSDEVQPTIEQLMKNGKITRPYMGVGLQDVGQLSAATKQDQLGLTSDTSEGVVVTTVEPFSSASDAGLQSKDVIVAIDGNEVKTSSDLRQYLYTKRKVGDTVKLDVYRNGKKQTISLKLSAQQDNNG</sequence>
<evidence type="ECO:0000256" key="2">
    <source>
        <dbReference type="ARBA" id="ARBA00022670"/>
    </source>
</evidence>
<proteinExistence type="inferred from homology"/>
<keyword evidence="2" id="KW-0645">Protease</keyword>
<feature type="domain" description="PDZ" evidence="7">
    <location>
        <begin position="330"/>
        <end position="410"/>
    </location>
</feature>
<dbReference type="GO" id="GO:0006508">
    <property type="term" value="P:proteolysis"/>
    <property type="evidence" value="ECO:0007669"/>
    <property type="project" value="UniProtKB-KW"/>
</dbReference>
<keyword evidence="6" id="KW-0812">Transmembrane</keyword>
<dbReference type="InterPro" id="IPR036034">
    <property type="entry name" value="PDZ_sf"/>
</dbReference>
<dbReference type="EMBL" id="CP118718">
    <property type="protein sequence ID" value="WEA43143.1"/>
    <property type="molecule type" value="Genomic_DNA"/>
</dbReference>
<keyword evidence="6" id="KW-1133">Transmembrane helix</keyword>
<dbReference type="SUPFAM" id="SSF50156">
    <property type="entry name" value="PDZ domain-like"/>
    <property type="match status" value="1"/>
</dbReference>
<feature type="transmembrane region" description="Helical" evidence="6">
    <location>
        <begin position="39"/>
        <end position="61"/>
    </location>
</feature>
<evidence type="ECO:0000313" key="9">
    <source>
        <dbReference type="Proteomes" id="UP001220217"/>
    </source>
</evidence>
<reference evidence="8 9" key="1">
    <citation type="submission" date="2023-02" db="EMBL/GenBank/DDBJ databases">
        <title>Complete genome sequence of Priestia aryabhattai G5MAi6, a methanol-tolerant strain isolated from tap water in Hong Kong.</title>
        <authorList>
            <person name="Leung K.M."/>
            <person name="Lai G.K.K."/>
            <person name="Griffin S.D.J."/>
        </authorList>
    </citation>
    <scope>NUCLEOTIDE SEQUENCE [LARGE SCALE GENOMIC DNA]</scope>
    <source>
        <strain evidence="8 9">G5MAi6</strain>
    </source>
</reference>
<gene>
    <name evidence="8" type="ORF">PWO00_20275</name>
</gene>
<organism evidence="8 9">
    <name type="scientific">Priestia aryabhattai</name>
    <name type="common">Bacillus aryabhattai</name>
    <dbReference type="NCBI Taxonomy" id="412384"/>
    <lineage>
        <taxon>Bacteria</taxon>
        <taxon>Bacillati</taxon>
        <taxon>Bacillota</taxon>
        <taxon>Bacilli</taxon>
        <taxon>Bacillales</taxon>
        <taxon>Bacillaceae</taxon>
        <taxon>Priestia</taxon>
    </lineage>
</organism>
<dbReference type="Gene3D" id="2.40.10.10">
    <property type="entry name" value="Trypsin-like serine proteases"/>
    <property type="match status" value="2"/>
</dbReference>
<dbReference type="SUPFAM" id="SSF50494">
    <property type="entry name" value="Trypsin-like serine proteases"/>
    <property type="match status" value="1"/>
</dbReference>
<dbReference type="AlphaFoldDB" id="A0ABD7WSB4"/>
<dbReference type="InterPro" id="IPR001940">
    <property type="entry name" value="Peptidase_S1C"/>
</dbReference>
<accession>A0ABD7WSB4</accession>
<feature type="region of interest" description="Disordered" evidence="5">
    <location>
        <begin position="1"/>
        <end position="34"/>
    </location>
</feature>
<dbReference type="Pfam" id="PF13365">
    <property type="entry name" value="Trypsin_2"/>
    <property type="match status" value="1"/>
</dbReference>
<comment type="similarity">
    <text evidence="1">Belongs to the peptidase S1C family.</text>
</comment>
<feature type="compositionally biased region" description="Polar residues" evidence="5">
    <location>
        <begin position="24"/>
        <end position="34"/>
    </location>
</feature>
<dbReference type="PANTHER" id="PTHR43343">
    <property type="entry name" value="PEPTIDASE S12"/>
    <property type="match status" value="1"/>
</dbReference>
<dbReference type="PRINTS" id="PR00834">
    <property type="entry name" value="PROTEASES2C"/>
</dbReference>
<protein>
    <submittedName>
        <fullName evidence="8">Trypsin-like peptidase domain-containing protein</fullName>
    </submittedName>
</protein>
<dbReference type="PANTHER" id="PTHR43343:SF3">
    <property type="entry name" value="PROTEASE DO-LIKE 8, CHLOROPLASTIC"/>
    <property type="match status" value="1"/>
</dbReference>
<keyword evidence="4" id="KW-0720">Serine protease</keyword>
<dbReference type="SMART" id="SM00228">
    <property type="entry name" value="PDZ"/>
    <property type="match status" value="1"/>
</dbReference>
<dbReference type="InterPro" id="IPR051201">
    <property type="entry name" value="Chloro_Bact_Ser_Proteases"/>
</dbReference>
<evidence type="ECO:0000256" key="4">
    <source>
        <dbReference type="ARBA" id="ARBA00022825"/>
    </source>
</evidence>
<feature type="compositionally biased region" description="Basic and acidic residues" evidence="5">
    <location>
        <begin position="1"/>
        <end position="22"/>
    </location>
</feature>
<evidence type="ECO:0000259" key="7">
    <source>
        <dbReference type="PROSITE" id="PS50106"/>
    </source>
</evidence>
<evidence type="ECO:0000256" key="3">
    <source>
        <dbReference type="ARBA" id="ARBA00022801"/>
    </source>
</evidence>
<feature type="region of interest" description="Disordered" evidence="5">
    <location>
        <begin position="75"/>
        <end position="96"/>
    </location>
</feature>
<dbReference type="InterPro" id="IPR009003">
    <property type="entry name" value="Peptidase_S1_PA"/>
</dbReference>
<dbReference type="PROSITE" id="PS50106">
    <property type="entry name" value="PDZ"/>
    <property type="match status" value="1"/>
</dbReference>
<name>A0ABD7WSB4_PRIAR</name>
<dbReference type="Gene3D" id="2.30.42.10">
    <property type="match status" value="1"/>
</dbReference>
<dbReference type="Pfam" id="PF13180">
    <property type="entry name" value="PDZ_2"/>
    <property type="match status" value="1"/>
</dbReference>
<dbReference type="Proteomes" id="UP001220217">
    <property type="component" value="Chromosome"/>
</dbReference>
<evidence type="ECO:0000313" key="8">
    <source>
        <dbReference type="EMBL" id="WEA43143.1"/>
    </source>
</evidence>
<dbReference type="InterPro" id="IPR043504">
    <property type="entry name" value="Peptidase_S1_PA_chymotrypsin"/>
</dbReference>
<dbReference type="GO" id="GO:0008236">
    <property type="term" value="F:serine-type peptidase activity"/>
    <property type="evidence" value="ECO:0007669"/>
    <property type="project" value="UniProtKB-KW"/>
</dbReference>
<evidence type="ECO:0000256" key="1">
    <source>
        <dbReference type="ARBA" id="ARBA00010541"/>
    </source>
</evidence>
<evidence type="ECO:0000256" key="6">
    <source>
        <dbReference type="SAM" id="Phobius"/>
    </source>
</evidence>